<dbReference type="EMBL" id="MT898030">
    <property type="protein sequence ID" value="QOS15669.1"/>
    <property type="molecule type" value="Genomic_DNA"/>
</dbReference>
<accession>A0A7M1VMH2</accession>
<protein>
    <submittedName>
        <fullName evidence="2">Uncharacterized protein</fullName>
    </submittedName>
</protein>
<gene>
    <name evidence="2" type="ORF">VP13_00013</name>
</gene>
<keyword evidence="1" id="KW-1133">Transmembrane helix</keyword>
<dbReference type="AlphaFoldDB" id="A0A7M1VMH2"/>
<sequence length="280" mass="32926">MKLVIDLFSKNWVHKDFNIQFINEYTEKNDVIMGNEGAHFFEGIENREKIVIEKNVNIIHFFRLLKGYEEITFLVLLNRYFFLVAISLLMRKKTYYVVHKYNLSTRKRRKWVNLIYLAYEKLGLKSLSFEEADSCFSNNNVLDLNMWKNTPKEKVKKAKRITTVAFIGKPVPGKNFELLKKMSKEHNFQINVYCDQKFEDDDCTVLPFVEKVEGCDAIWGYYDPDFYKGIQSGLCYPTLVSGLQVITNNRLGFVYFSQIYGDYVLNCENLCGLNEIFKGD</sequence>
<feature type="transmembrane region" description="Helical" evidence="1">
    <location>
        <begin position="71"/>
        <end position="90"/>
    </location>
</feature>
<keyword evidence="1" id="KW-0812">Transmembrane</keyword>
<evidence type="ECO:0000313" key="2">
    <source>
        <dbReference type="EMBL" id="QOS15669.1"/>
    </source>
</evidence>
<proteinExistence type="predicted"/>
<name>A0A7M1VMH2_VIBPH</name>
<evidence type="ECO:0000256" key="1">
    <source>
        <dbReference type="SAM" id="Phobius"/>
    </source>
</evidence>
<dbReference type="RefSeq" id="WP_062888274.1">
    <property type="nucleotide sequence ID" value="NZ_LQGX01000004.1"/>
</dbReference>
<reference evidence="2" key="1">
    <citation type="submission" date="2020-08" db="EMBL/GenBank/DDBJ databases">
        <title>Genetic structure, function and evolution of capsule biosynthesis loci in Vibrio parahaemolyticus.</title>
        <authorList>
            <person name="Li L."/>
            <person name="Bian S."/>
        </authorList>
    </citation>
    <scope>NUCLEOTIDE SEQUENCE</scope>
    <source>
        <strain evidence="2">VP13</strain>
    </source>
</reference>
<organism evidence="2">
    <name type="scientific">Vibrio parahaemolyticus</name>
    <dbReference type="NCBI Taxonomy" id="670"/>
    <lineage>
        <taxon>Bacteria</taxon>
        <taxon>Pseudomonadati</taxon>
        <taxon>Pseudomonadota</taxon>
        <taxon>Gammaproteobacteria</taxon>
        <taxon>Vibrionales</taxon>
        <taxon>Vibrionaceae</taxon>
        <taxon>Vibrio</taxon>
    </lineage>
</organism>
<keyword evidence="1" id="KW-0472">Membrane</keyword>